<accession>A0A1L7W5T8</accession>
<dbReference type="AlphaFoldDB" id="A0A1L7W5T8"/>
<dbReference type="Proteomes" id="UP000183971">
    <property type="component" value="Unassembled WGS sequence"/>
</dbReference>
<evidence type="ECO:0000313" key="2">
    <source>
        <dbReference type="Proteomes" id="UP000183971"/>
    </source>
</evidence>
<gene>
    <name evidence="1" type="ORF">FPRO_13443</name>
</gene>
<comment type="caution">
    <text evidence="1">The sequence shown here is derived from an EMBL/GenBank/DDBJ whole genome shotgun (WGS) entry which is preliminary data.</text>
</comment>
<name>A0A1L7W5T8_FUSPR</name>
<protein>
    <submittedName>
        <fullName evidence="1">Uncharacterized protein</fullName>
    </submittedName>
</protein>
<dbReference type="EMBL" id="FJOF01000012">
    <property type="protein sequence ID" value="CZR47776.1"/>
    <property type="molecule type" value="Genomic_DNA"/>
</dbReference>
<evidence type="ECO:0000313" key="1">
    <source>
        <dbReference type="EMBL" id="CZR47776.1"/>
    </source>
</evidence>
<dbReference type="Gene3D" id="3.80.10.10">
    <property type="entry name" value="Ribonuclease Inhibitor"/>
    <property type="match status" value="1"/>
</dbReference>
<dbReference type="RefSeq" id="XP_031088309.1">
    <property type="nucleotide sequence ID" value="XM_031222895.1"/>
</dbReference>
<proteinExistence type="predicted"/>
<dbReference type="GeneID" id="42058306"/>
<keyword evidence="2" id="KW-1185">Reference proteome</keyword>
<reference evidence="2" key="1">
    <citation type="journal article" date="2016" name="Genome Biol. Evol.">
        <title>Comparative 'omics' of the Fusarium fujikuroi species complex highlights differences in genetic potential and metabolite synthesis.</title>
        <authorList>
            <person name="Niehaus E.-M."/>
            <person name="Muensterkoetter M."/>
            <person name="Proctor R.H."/>
            <person name="Brown D.W."/>
            <person name="Sharon A."/>
            <person name="Idan Y."/>
            <person name="Oren-Young L."/>
            <person name="Sieber C.M."/>
            <person name="Novak O."/>
            <person name="Pencik A."/>
            <person name="Tarkowska D."/>
            <person name="Hromadova K."/>
            <person name="Freeman S."/>
            <person name="Maymon M."/>
            <person name="Elazar M."/>
            <person name="Youssef S.A."/>
            <person name="El-Shabrawy E.S.M."/>
            <person name="Shalaby A.B.A."/>
            <person name="Houterman P."/>
            <person name="Brock N.L."/>
            <person name="Burkhardt I."/>
            <person name="Tsavkelova E.A."/>
            <person name="Dickschat J.S."/>
            <person name="Galuszka P."/>
            <person name="Gueldener U."/>
            <person name="Tudzynski B."/>
        </authorList>
    </citation>
    <scope>NUCLEOTIDE SEQUENCE [LARGE SCALE GENOMIC DNA]</scope>
    <source>
        <strain evidence="2">ET1</strain>
    </source>
</reference>
<dbReference type="InterPro" id="IPR032675">
    <property type="entry name" value="LRR_dom_sf"/>
</dbReference>
<sequence>MATFVETINILRFEIIPRLSIRDQLHLCQTSKDLHTATVSVLYRDITITHDVEAPDSPPPEPKELRRLERIRAARRRRLPWGVGFLFAILSRPALRSHVKSLRFRIENYVHDEHFRDTGKLKPLNFHPVENEEARQIIIDGIDELSFSEMEKLNGAFADRDFDLILSLIIAACTEVQSLTIDLGYFLYSHKWLLELFKNSLSPQNKSNNLQNITYFEVANPRGWLGYQQLPRGIHPLSFYLPNARTLSLESFASHRKGENSKLADTDPFWPLPSAPHAAFLTTLHLDHCSSNTHNLTAMLAQTPNLKTLYYACYLPAFECDFDVNELRRGLEHVRHSLTKLTLNLTIMERGLIDFSDREWPLTHGRIDDLGEFLSLTDLEIPLTFLHGHAAPGHWQPLADLLPPNLVSLTLKDELMKEYPTFKDLYTKRAIRDMMRTFLSYGSRSSTLSLRHVYFYRYPAIWDYEDLSKGPEKEYYNDWKPMDDDYGSRWNEGVVLQKGFRGFVSPAFARFLKHDGLQKGKTKGPRF</sequence>
<organism evidence="1 2">
    <name type="scientific">Fusarium proliferatum (strain ET1)</name>
    <name type="common">Orchid endophyte fungus</name>
    <dbReference type="NCBI Taxonomy" id="1227346"/>
    <lineage>
        <taxon>Eukaryota</taxon>
        <taxon>Fungi</taxon>
        <taxon>Dikarya</taxon>
        <taxon>Ascomycota</taxon>
        <taxon>Pezizomycotina</taxon>
        <taxon>Sordariomycetes</taxon>
        <taxon>Hypocreomycetidae</taxon>
        <taxon>Hypocreales</taxon>
        <taxon>Nectriaceae</taxon>
        <taxon>Fusarium</taxon>
        <taxon>Fusarium fujikuroi species complex</taxon>
    </lineage>
</organism>
<dbReference type="VEuPathDB" id="FungiDB:FPRO_13443"/>